<evidence type="ECO:0000256" key="1">
    <source>
        <dbReference type="SAM" id="Phobius"/>
    </source>
</evidence>
<protein>
    <submittedName>
        <fullName evidence="2">Uncharacterized protein</fullName>
    </submittedName>
</protein>
<evidence type="ECO:0000313" key="3">
    <source>
        <dbReference type="Proteomes" id="UP001549204"/>
    </source>
</evidence>
<feature type="transmembrane region" description="Helical" evidence="1">
    <location>
        <begin position="12"/>
        <end position="32"/>
    </location>
</feature>
<accession>A0ABV2GRP1</accession>
<keyword evidence="3" id="KW-1185">Reference proteome</keyword>
<gene>
    <name evidence="2" type="ORF">ABID19_004004</name>
</gene>
<name>A0ABV2GRP1_9HYPH</name>
<reference evidence="2 3" key="1">
    <citation type="submission" date="2024-06" db="EMBL/GenBank/DDBJ databases">
        <title>Genomic Encyclopedia of Type Strains, Phase IV (KMG-IV): sequencing the most valuable type-strain genomes for metagenomic binning, comparative biology and taxonomic classification.</title>
        <authorList>
            <person name="Goeker M."/>
        </authorList>
    </citation>
    <scope>NUCLEOTIDE SEQUENCE [LARGE SCALE GENOMIC DNA]</scope>
    <source>
        <strain evidence="2 3">DSM 100022</strain>
    </source>
</reference>
<evidence type="ECO:0000313" key="2">
    <source>
        <dbReference type="EMBL" id="MET3580958.1"/>
    </source>
</evidence>
<feature type="transmembrane region" description="Helical" evidence="1">
    <location>
        <begin position="44"/>
        <end position="65"/>
    </location>
</feature>
<organism evidence="2 3">
    <name type="scientific">Mesorhizobium robiniae</name>
    <dbReference type="NCBI Taxonomy" id="559315"/>
    <lineage>
        <taxon>Bacteria</taxon>
        <taxon>Pseudomonadati</taxon>
        <taxon>Pseudomonadota</taxon>
        <taxon>Alphaproteobacteria</taxon>
        <taxon>Hyphomicrobiales</taxon>
        <taxon>Phyllobacteriaceae</taxon>
        <taxon>Mesorhizobium</taxon>
    </lineage>
</organism>
<keyword evidence="1" id="KW-0472">Membrane</keyword>
<dbReference type="RefSeq" id="WP_354492608.1">
    <property type="nucleotide sequence ID" value="NZ_JBEPMC010000007.1"/>
</dbReference>
<sequence>MAERKVLDIGVPWLLAIATLVMWFVTIALMWNRLNVDETTWGRMMSIMTALQSLAFAAAGALWGVKVQSVETDKAKDGEAKAKEDKSKAVDVAREGKTLADMLDQALARGGSGTINLRADDVGMSGLREQARKVRAMALP</sequence>
<keyword evidence="1" id="KW-1133">Transmembrane helix</keyword>
<keyword evidence="1" id="KW-0812">Transmembrane</keyword>
<dbReference type="Proteomes" id="UP001549204">
    <property type="component" value="Unassembled WGS sequence"/>
</dbReference>
<comment type="caution">
    <text evidence="2">The sequence shown here is derived from an EMBL/GenBank/DDBJ whole genome shotgun (WGS) entry which is preliminary data.</text>
</comment>
<proteinExistence type="predicted"/>
<dbReference type="EMBL" id="JBEPMC010000007">
    <property type="protein sequence ID" value="MET3580958.1"/>
    <property type="molecule type" value="Genomic_DNA"/>
</dbReference>